<evidence type="ECO:0000313" key="3">
    <source>
        <dbReference type="EMBL" id="MCS7479914.1"/>
    </source>
</evidence>
<protein>
    <submittedName>
        <fullName evidence="3">Alpha/beta hydrolase</fullName>
    </submittedName>
</protein>
<keyword evidence="1 3" id="KW-0378">Hydrolase</keyword>
<dbReference type="AlphaFoldDB" id="A0A9X2VNY3"/>
<gene>
    <name evidence="3" type="ORF">NZH93_23890</name>
</gene>
<organism evidence="3 4">
    <name type="scientific">Umezawaea endophytica</name>
    <dbReference type="NCBI Taxonomy" id="1654476"/>
    <lineage>
        <taxon>Bacteria</taxon>
        <taxon>Bacillati</taxon>
        <taxon>Actinomycetota</taxon>
        <taxon>Actinomycetes</taxon>
        <taxon>Pseudonocardiales</taxon>
        <taxon>Pseudonocardiaceae</taxon>
        <taxon>Umezawaea</taxon>
    </lineage>
</organism>
<dbReference type="GO" id="GO:0016020">
    <property type="term" value="C:membrane"/>
    <property type="evidence" value="ECO:0007669"/>
    <property type="project" value="TreeGrafter"/>
</dbReference>
<dbReference type="Pfam" id="PF12697">
    <property type="entry name" value="Abhydrolase_6"/>
    <property type="match status" value="1"/>
</dbReference>
<sequence>MTVHVRRGGTDGPALVLLHGLGATGDVWLDAARAWPGTWLAPDLPGHGRSSPLPGYTFDALADALALVVPVDRPVAVLGHSLGGVVALALGSGRSGPSVDVVCGLGVKVRWTEQELAKAAELAGRPSKVFATREEAAERALKVAGLWRLVPADTPLVDGALVETSEGWRLALDPAAFGVGAPDMAALISASRARVVLAAGDQDPMCPPAHLLAAHPEGVVLPGLGHNAHVEEPAALAPLLTRLHAALVG</sequence>
<evidence type="ECO:0000259" key="2">
    <source>
        <dbReference type="Pfam" id="PF12697"/>
    </source>
</evidence>
<dbReference type="PANTHER" id="PTHR43798">
    <property type="entry name" value="MONOACYLGLYCEROL LIPASE"/>
    <property type="match status" value="1"/>
</dbReference>
<dbReference type="Gene3D" id="3.40.50.1820">
    <property type="entry name" value="alpha/beta hydrolase"/>
    <property type="match status" value="1"/>
</dbReference>
<comment type="caution">
    <text evidence="3">The sequence shown here is derived from an EMBL/GenBank/DDBJ whole genome shotgun (WGS) entry which is preliminary data.</text>
</comment>
<feature type="domain" description="AB hydrolase-1" evidence="2">
    <location>
        <begin position="15"/>
        <end position="237"/>
    </location>
</feature>
<proteinExistence type="predicted"/>
<dbReference type="InterPro" id="IPR029058">
    <property type="entry name" value="AB_hydrolase_fold"/>
</dbReference>
<reference evidence="3" key="1">
    <citation type="submission" date="2022-08" db="EMBL/GenBank/DDBJ databases">
        <authorList>
            <person name="Tistechok S."/>
            <person name="Samborskyy M."/>
            <person name="Roman I."/>
        </authorList>
    </citation>
    <scope>NUCLEOTIDE SEQUENCE</scope>
    <source>
        <strain evidence="3">DSM 103496</strain>
    </source>
</reference>
<dbReference type="GO" id="GO:0016787">
    <property type="term" value="F:hydrolase activity"/>
    <property type="evidence" value="ECO:0007669"/>
    <property type="project" value="UniProtKB-KW"/>
</dbReference>
<dbReference type="EMBL" id="JANYMP010000011">
    <property type="protein sequence ID" value="MCS7479914.1"/>
    <property type="molecule type" value="Genomic_DNA"/>
</dbReference>
<dbReference type="InterPro" id="IPR000073">
    <property type="entry name" value="AB_hydrolase_1"/>
</dbReference>
<evidence type="ECO:0000313" key="4">
    <source>
        <dbReference type="Proteomes" id="UP001141259"/>
    </source>
</evidence>
<dbReference type="Proteomes" id="UP001141259">
    <property type="component" value="Unassembled WGS sequence"/>
</dbReference>
<accession>A0A9X2VNY3</accession>
<keyword evidence="4" id="KW-1185">Reference proteome</keyword>
<dbReference type="RefSeq" id="WP_259625409.1">
    <property type="nucleotide sequence ID" value="NZ_JANYMP010000011.1"/>
</dbReference>
<dbReference type="PRINTS" id="PR00111">
    <property type="entry name" value="ABHYDROLASE"/>
</dbReference>
<evidence type="ECO:0000256" key="1">
    <source>
        <dbReference type="ARBA" id="ARBA00022801"/>
    </source>
</evidence>
<name>A0A9X2VNY3_9PSEU</name>
<dbReference type="InterPro" id="IPR050266">
    <property type="entry name" value="AB_hydrolase_sf"/>
</dbReference>
<dbReference type="SUPFAM" id="SSF53474">
    <property type="entry name" value="alpha/beta-Hydrolases"/>
    <property type="match status" value="1"/>
</dbReference>
<dbReference type="PANTHER" id="PTHR43798:SF31">
    <property type="entry name" value="AB HYDROLASE SUPERFAMILY PROTEIN YCLE"/>
    <property type="match status" value="1"/>
</dbReference>